<accession>A0A6V7HFP8</accession>
<sequence>MSFVPCLNCYDKSSHRDYFLGYIAMIHNDMRLTFKDC</sequence>
<name>A0A6V7HFP8_9HYME</name>
<proteinExistence type="predicted"/>
<dbReference type="EMBL" id="CAJDYZ010011156">
    <property type="protein sequence ID" value="CAD1478986.1"/>
    <property type="molecule type" value="Genomic_DNA"/>
</dbReference>
<evidence type="ECO:0000313" key="2">
    <source>
        <dbReference type="Proteomes" id="UP000752696"/>
    </source>
</evidence>
<dbReference type="Proteomes" id="UP000752696">
    <property type="component" value="Unassembled WGS sequence"/>
</dbReference>
<comment type="caution">
    <text evidence="1">The sequence shown here is derived from an EMBL/GenBank/DDBJ whole genome shotgun (WGS) entry which is preliminary data.</text>
</comment>
<protein>
    <submittedName>
        <fullName evidence="1">Uncharacterized protein</fullName>
    </submittedName>
</protein>
<reference evidence="1" key="1">
    <citation type="submission" date="2020-07" db="EMBL/GenBank/DDBJ databases">
        <authorList>
            <person name="Nazaruddin N."/>
        </authorList>
    </citation>
    <scope>NUCLEOTIDE SEQUENCE</scope>
</reference>
<dbReference type="OrthoDB" id="7687280at2759"/>
<gene>
    <name evidence="1" type="ORF">MHI_LOCUS836095</name>
</gene>
<feature type="non-terminal residue" evidence="1">
    <location>
        <position position="37"/>
    </location>
</feature>
<evidence type="ECO:0000313" key="1">
    <source>
        <dbReference type="EMBL" id="CAD1478986.1"/>
    </source>
</evidence>
<keyword evidence="2" id="KW-1185">Reference proteome</keyword>
<dbReference type="AlphaFoldDB" id="A0A6V7HFP8"/>
<organism evidence="1 2">
    <name type="scientific">Heterotrigona itama</name>
    <dbReference type="NCBI Taxonomy" id="395501"/>
    <lineage>
        <taxon>Eukaryota</taxon>
        <taxon>Metazoa</taxon>
        <taxon>Ecdysozoa</taxon>
        <taxon>Arthropoda</taxon>
        <taxon>Hexapoda</taxon>
        <taxon>Insecta</taxon>
        <taxon>Pterygota</taxon>
        <taxon>Neoptera</taxon>
        <taxon>Endopterygota</taxon>
        <taxon>Hymenoptera</taxon>
        <taxon>Apocrita</taxon>
        <taxon>Aculeata</taxon>
        <taxon>Apoidea</taxon>
        <taxon>Anthophila</taxon>
        <taxon>Apidae</taxon>
        <taxon>Heterotrigona</taxon>
    </lineage>
</organism>